<keyword evidence="2" id="KW-1185">Reference proteome</keyword>
<comment type="caution">
    <text evidence="1">The sequence shown here is derived from an EMBL/GenBank/DDBJ whole genome shotgun (WGS) entry which is preliminary data.</text>
</comment>
<proteinExistence type="predicted"/>
<dbReference type="InterPro" id="IPR012605">
    <property type="entry name" value="RepA1_leader_peptide_Tap"/>
</dbReference>
<dbReference type="Proteomes" id="UP000323910">
    <property type="component" value="Unassembled WGS sequence"/>
</dbReference>
<dbReference type="EMBL" id="VTFR01000014">
    <property type="protein sequence ID" value="TYT29283.1"/>
    <property type="molecule type" value="Genomic_DNA"/>
</dbReference>
<dbReference type="Pfam" id="PF08048">
    <property type="entry name" value="RepA1_leader"/>
    <property type="match status" value="1"/>
</dbReference>
<organism evidence="1 2">
    <name type="scientific">Lelliottia nimipressuralis</name>
    <dbReference type="NCBI Taxonomy" id="69220"/>
    <lineage>
        <taxon>Bacteria</taxon>
        <taxon>Pseudomonadati</taxon>
        <taxon>Pseudomonadota</taxon>
        <taxon>Gammaproteobacteria</taxon>
        <taxon>Enterobacterales</taxon>
        <taxon>Enterobacteriaceae</taxon>
        <taxon>Lelliottia</taxon>
    </lineage>
</organism>
<accession>A0ABY3NY27</accession>
<sequence length="33" mass="3879">MRLCREYICVLRKVQDQILCRLLPCIVRAGRCG</sequence>
<name>A0ABY3NY27_9ENTR</name>
<dbReference type="NCBIfam" id="TIGR03475">
    <property type="entry name" value="tap_IncFII_lead"/>
    <property type="match status" value="1"/>
</dbReference>
<evidence type="ECO:0000313" key="1">
    <source>
        <dbReference type="EMBL" id="TYT29283.1"/>
    </source>
</evidence>
<protein>
    <submittedName>
        <fullName evidence="1">RepA leader peptide Tap</fullName>
    </submittedName>
</protein>
<reference evidence="1 2" key="1">
    <citation type="submission" date="2019-08" db="EMBL/GenBank/DDBJ databases">
        <title>The draft genome of Lelliottia nimipressuralis strain CICC 24156.</title>
        <authorList>
            <person name="Wu W."/>
            <person name="Feng Y."/>
            <person name="Zong Z."/>
        </authorList>
    </citation>
    <scope>NUCLEOTIDE SEQUENCE [LARGE SCALE GENOMIC DNA]</scope>
    <source>
        <strain evidence="1 2">CICC 24156</strain>
    </source>
</reference>
<evidence type="ECO:0000313" key="2">
    <source>
        <dbReference type="Proteomes" id="UP000323910"/>
    </source>
</evidence>
<gene>
    <name evidence="1" type="primary">tap</name>
    <name evidence="1" type="ORF">FZO59_20915</name>
</gene>